<evidence type="ECO:0000256" key="1">
    <source>
        <dbReference type="ARBA" id="ARBA00006436"/>
    </source>
</evidence>
<dbReference type="RefSeq" id="WP_339969333.1">
    <property type="nucleotide sequence ID" value="NZ_JBBHJY010000010.1"/>
</dbReference>
<proteinExistence type="inferred from homology"/>
<sequence>MSLLKRLLRPKGDDLSAYRPLWHRVVELSRDPAWYRDAGIADTVPGRFDAITLILCAVLLRMERDEALIEPSVRLTELFVDDMDGQLRQSGVGDMVVGKHMGRLMSALGGRLGAYRAGLATQDLAPLEEAIARNVTLNEGSDPAVAAGMMRKLNEALAGKDGGALLAGDIALEPAK</sequence>
<evidence type="ECO:0000313" key="3">
    <source>
        <dbReference type="EMBL" id="MEJ6011782.1"/>
    </source>
</evidence>
<dbReference type="InterPro" id="IPR021150">
    <property type="entry name" value="Ubiq_cyt_c_chap"/>
</dbReference>
<name>A0ABU8SD02_9SPHN</name>
<feature type="domain" description="Ubiquinol-cytochrome c chaperone" evidence="2">
    <location>
        <begin position="37"/>
        <end position="158"/>
    </location>
</feature>
<organism evidence="3 4">
    <name type="scientific">Novosphingobium aquae</name>
    <dbReference type="NCBI Taxonomy" id="3133435"/>
    <lineage>
        <taxon>Bacteria</taxon>
        <taxon>Pseudomonadati</taxon>
        <taxon>Pseudomonadota</taxon>
        <taxon>Alphaproteobacteria</taxon>
        <taxon>Sphingomonadales</taxon>
        <taxon>Sphingomonadaceae</taxon>
        <taxon>Novosphingobium</taxon>
    </lineage>
</organism>
<protein>
    <submittedName>
        <fullName evidence="3">Ubiquinol-cytochrome C chaperone family protein</fullName>
    </submittedName>
</protein>
<evidence type="ECO:0000259" key="2">
    <source>
        <dbReference type="Pfam" id="PF03981"/>
    </source>
</evidence>
<keyword evidence="4" id="KW-1185">Reference proteome</keyword>
<dbReference type="Pfam" id="PF03981">
    <property type="entry name" value="Ubiq_cyt_C_chap"/>
    <property type="match status" value="1"/>
</dbReference>
<evidence type="ECO:0000313" key="4">
    <source>
        <dbReference type="Proteomes" id="UP001379235"/>
    </source>
</evidence>
<comment type="similarity">
    <text evidence="1">Belongs to the UPF0174 family.</text>
</comment>
<reference evidence="3 4" key="1">
    <citation type="submission" date="2024-03" db="EMBL/GenBank/DDBJ databases">
        <authorList>
            <person name="Jo J.-H."/>
        </authorList>
    </citation>
    <scope>NUCLEOTIDE SEQUENCE [LARGE SCALE GENOMIC DNA]</scope>
    <source>
        <strain evidence="3 4">AS3R-12</strain>
    </source>
</reference>
<comment type="caution">
    <text evidence="3">The sequence shown here is derived from an EMBL/GenBank/DDBJ whole genome shotgun (WGS) entry which is preliminary data.</text>
</comment>
<accession>A0ABU8SD02</accession>
<dbReference type="Proteomes" id="UP001379235">
    <property type="component" value="Unassembled WGS sequence"/>
</dbReference>
<gene>
    <name evidence="3" type="ORF">WG900_17870</name>
</gene>
<dbReference type="EMBL" id="JBBHJY010000010">
    <property type="protein sequence ID" value="MEJ6011782.1"/>
    <property type="molecule type" value="Genomic_DNA"/>
</dbReference>